<keyword evidence="2" id="KW-1185">Reference proteome</keyword>
<accession>A0ABT9RUG0</accession>
<proteinExistence type="predicted"/>
<comment type="caution">
    <text evidence="1">The sequence shown here is derived from an EMBL/GenBank/DDBJ whole genome shotgun (WGS) entry which is preliminary data.</text>
</comment>
<organism evidence="1 2">
    <name type="scientific">Pseudarthrobacter enclensis</name>
    <dbReference type="NCBI Taxonomy" id="993070"/>
    <lineage>
        <taxon>Bacteria</taxon>
        <taxon>Bacillati</taxon>
        <taxon>Actinomycetota</taxon>
        <taxon>Actinomycetes</taxon>
        <taxon>Micrococcales</taxon>
        <taxon>Micrococcaceae</taxon>
        <taxon>Pseudarthrobacter</taxon>
    </lineage>
</organism>
<name>A0ABT9RUG0_9MICC</name>
<gene>
    <name evidence="1" type="ORF">J2X98_002469</name>
</gene>
<protein>
    <submittedName>
        <fullName evidence="1">Uncharacterized protein</fullName>
    </submittedName>
</protein>
<dbReference type="EMBL" id="JAUSRE010000011">
    <property type="protein sequence ID" value="MDP9888876.1"/>
    <property type="molecule type" value="Genomic_DNA"/>
</dbReference>
<dbReference type="Proteomes" id="UP001226577">
    <property type="component" value="Unassembled WGS sequence"/>
</dbReference>
<reference evidence="1 2" key="1">
    <citation type="submission" date="2023-07" db="EMBL/GenBank/DDBJ databases">
        <title>Sorghum-associated microbial communities from plants grown in Nebraska, USA.</title>
        <authorList>
            <person name="Schachtman D."/>
        </authorList>
    </citation>
    <scope>NUCLEOTIDE SEQUENCE [LARGE SCALE GENOMIC DNA]</scope>
    <source>
        <strain evidence="1 2">CC222</strain>
    </source>
</reference>
<dbReference type="RefSeq" id="WP_307308406.1">
    <property type="nucleotide sequence ID" value="NZ_JAUSRE010000011.1"/>
</dbReference>
<evidence type="ECO:0000313" key="1">
    <source>
        <dbReference type="EMBL" id="MDP9888876.1"/>
    </source>
</evidence>
<sequence>MHQGCPEQPCYAPIPVANQVLINQATLTVNATISGAVDAANTACGTNAATWM</sequence>
<evidence type="ECO:0000313" key="2">
    <source>
        <dbReference type="Proteomes" id="UP001226577"/>
    </source>
</evidence>